<reference evidence="1 2" key="1">
    <citation type="submission" date="2024-04" db="EMBL/GenBank/DDBJ databases">
        <title>Human intestinal bacterial collection.</title>
        <authorList>
            <person name="Pauvert C."/>
            <person name="Hitch T.C.A."/>
            <person name="Clavel T."/>
        </authorList>
    </citation>
    <scope>NUCLEOTIDE SEQUENCE [LARGE SCALE GENOMIC DNA]</scope>
    <source>
        <strain evidence="1 2">CLA-SR-H019</strain>
    </source>
</reference>
<organism evidence="1 2">
    <name type="scientific">Peptoniphilus senegalensis</name>
    <dbReference type="NCBI Taxonomy" id="1465757"/>
    <lineage>
        <taxon>Bacteria</taxon>
        <taxon>Bacillati</taxon>
        <taxon>Bacillota</taxon>
        <taxon>Tissierellia</taxon>
        <taxon>Tissierellales</taxon>
        <taxon>Peptoniphilaceae</taxon>
        <taxon>Peptoniphilus</taxon>
    </lineage>
</organism>
<evidence type="ECO:0000313" key="1">
    <source>
        <dbReference type="EMBL" id="MEQ3347193.1"/>
    </source>
</evidence>
<gene>
    <name evidence="1" type="ORF">AAA073_07080</name>
</gene>
<sequence length="64" mass="7364">MISIKEMKKSEGHKAKLYFVDGDALETYIELYEEGQDDGEENFLLVKDNLLINQSEIEKIEVLG</sequence>
<dbReference type="Proteomes" id="UP001491691">
    <property type="component" value="Unassembled WGS sequence"/>
</dbReference>
<accession>A0ABV1J419</accession>
<dbReference type="EMBL" id="JBBNPP010000013">
    <property type="protein sequence ID" value="MEQ3347193.1"/>
    <property type="molecule type" value="Genomic_DNA"/>
</dbReference>
<proteinExistence type="predicted"/>
<name>A0ABV1J419_9FIRM</name>
<dbReference type="RefSeq" id="WP_349189067.1">
    <property type="nucleotide sequence ID" value="NZ_JBBNPP010000013.1"/>
</dbReference>
<protein>
    <submittedName>
        <fullName evidence="1">Uncharacterized protein</fullName>
    </submittedName>
</protein>
<evidence type="ECO:0000313" key="2">
    <source>
        <dbReference type="Proteomes" id="UP001491691"/>
    </source>
</evidence>
<comment type="caution">
    <text evidence="1">The sequence shown here is derived from an EMBL/GenBank/DDBJ whole genome shotgun (WGS) entry which is preliminary data.</text>
</comment>
<keyword evidence="2" id="KW-1185">Reference proteome</keyword>